<sequence length="49" mass="5571">MATAARSKRCDCDCDYDRCALAHCQLPRAWNDLVFFQFLSCVVVVDANE</sequence>
<evidence type="ECO:0000313" key="1">
    <source>
        <dbReference type="EMBL" id="ACF80927.1"/>
    </source>
</evidence>
<proteinExistence type="evidence at transcript level"/>
<accession>B4FFN4</accession>
<protein>
    <submittedName>
        <fullName evidence="1">Uncharacterized protein</fullName>
    </submittedName>
</protein>
<name>B4FFN4_MAIZE</name>
<dbReference type="EMBL" id="BT035922">
    <property type="protein sequence ID" value="ACF80927.1"/>
    <property type="molecule type" value="mRNA"/>
</dbReference>
<dbReference type="AlphaFoldDB" id="B4FFN4"/>
<reference evidence="1" key="1">
    <citation type="journal article" date="2009" name="PLoS Genet.">
        <title>Sequencing, mapping, and analysis of 27,455 maize full-length cDNAs.</title>
        <authorList>
            <person name="Soderlund C."/>
            <person name="Descour A."/>
            <person name="Kudrna D."/>
            <person name="Bomhoff M."/>
            <person name="Boyd L."/>
            <person name="Currie J."/>
            <person name="Angelova A."/>
            <person name="Collura K."/>
            <person name="Wissotski M."/>
            <person name="Ashley E."/>
            <person name="Morrow D."/>
            <person name="Fernandes J."/>
            <person name="Walbot V."/>
            <person name="Yu Y."/>
        </authorList>
    </citation>
    <scope>NUCLEOTIDE SEQUENCE</scope>
    <source>
        <strain evidence="1">B73</strain>
    </source>
</reference>
<organism evidence="1">
    <name type="scientific">Zea mays</name>
    <name type="common">Maize</name>
    <dbReference type="NCBI Taxonomy" id="4577"/>
    <lineage>
        <taxon>Eukaryota</taxon>
        <taxon>Viridiplantae</taxon>
        <taxon>Streptophyta</taxon>
        <taxon>Embryophyta</taxon>
        <taxon>Tracheophyta</taxon>
        <taxon>Spermatophyta</taxon>
        <taxon>Magnoliopsida</taxon>
        <taxon>Liliopsida</taxon>
        <taxon>Poales</taxon>
        <taxon>Poaceae</taxon>
        <taxon>PACMAD clade</taxon>
        <taxon>Panicoideae</taxon>
        <taxon>Andropogonodae</taxon>
        <taxon>Andropogoneae</taxon>
        <taxon>Tripsacinae</taxon>
        <taxon>Zea</taxon>
    </lineage>
</organism>